<dbReference type="Pfam" id="PF01180">
    <property type="entry name" value="DHO_dh"/>
    <property type="match status" value="1"/>
</dbReference>
<evidence type="ECO:0000256" key="2">
    <source>
        <dbReference type="ARBA" id="ARBA00004725"/>
    </source>
</evidence>
<dbReference type="AlphaFoldDB" id="A0A4S4MV71"/>
<protein>
    <recommendedName>
        <fullName evidence="7">Dihydroorotate oxidase</fullName>
    </recommendedName>
</protein>
<dbReference type="UniPathway" id="UPA00070"/>
<feature type="domain" description="Dihydroorotate dehydrogenase catalytic" evidence="8">
    <location>
        <begin position="25"/>
        <end position="335"/>
    </location>
</feature>
<evidence type="ECO:0000313" key="10">
    <source>
        <dbReference type="Proteomes" id="UP000308730"/>
    </source>
</evidence>
<keyword evidence="5" id="KW-0665">Pyrimidine biosynthesis</keyword>
<dbReference type="Gene3D" id="3.20.20.70">
    <property type="entry name" value="Aldolase class I"/>
    <property type="match status" value="1"/>
</dbReference>
<dbReference type="InterPro" id="IPR001295">
    <property type="entry name" value="Dihydroorotate_DH_CS"/>
</dbReference>
<reference evidence="9 10" key="1">
    <citation type="submission" date="2019-02" db="EMBL/GenBank/DDBJ databases">
        <title>Genome sequencing of the rare red list fungi Antrodiella citrinella (Flaviporus citrinellus).</title>
        <authorList>
            <person name="Buettner E."/>
            <person name="Kellner H."/>
        </authorList>
    </citation>
    <scope>NUCLEOTIDE SEQUENCE [LARGE SCALE GENOMIC DNA]</scope>
    <source>
        <strain evidence="9 10">DSM 108506</strain>
    </source>
</reference>
<dbReference type="PANTHER" id="PTHR48109:SF1">
    <property type="entry name" value="DIHYDROOROTATE DEHYDROGENASE (FUMARATE)"/>
    <property type="match status" value="1"/>
</dbReference>
<dbReference type="Proteomes" id="UP000308730">
    <property type="component" value="Unassembled WGS sequence"/>
</dbReference>
<dbReference type="GO" id="GO:0005737">
    <property type="term" value="C:cytoplasm"/>
    <property type="evidence" value="ECO:0007669"/>
    <property type="project" value="InterPro"/>
</dbReference>
<keyword evidence="6" id="KW-0560">Oxidoreductase</keyword>
<evidence type="ECO:0000256" key="1">
    <source>
        <dbReference type="ARBA" id="ARBA00001917"/>
    </source>
</evidence>
<name>A0A4S4MV71_9APHY</name>
<evidence type="ECO:0000256" key="4">
    <source>
        <dbReference type="ARBA" id="ARBA00022643"/>
    </source>
</evidence>
<sequence length="340" mass="36407">MVQVHTIHISPPLCNSSCAWASDYAQLQDLYACPYTGAITTRTATLNGFQESDRNTVVFTRESFSSLNSYGYSPHPLKEYIEWSYNLLTHPSSSGTPPTKPVILSITESSPPLLTEMLSEIQQLRERLQSFHSSRPKSEQGSLDPSTLVAVELNTSCPNIPDHPPPSYDPPALVPLLKVLASAFEADPTLTIGLKLPPYTYSAQFQAILDVIAKLSTPHRANPIAYLACTNTLGSSLLFSSQVVGSPSAQDPHSFALPTGFGGLAGETIHALSLGNVHTFSQLISKHPDPAVQRIKIIGIGGVTSPEAVKRMHAAGAHAVGCATFLGHQGVKAFELLLAS</sequence>
<keyword evidence="4" id="KW-0288">FMN</keyword>
<evidence type="ECO:0000256" key="3">
    <source>
        <dbReference type="ARBA" id="ARBA00022630"/>
    </source>
</evidence>
<evidence type="ECO:0000313" key="9">
    <source>
        <dbReference type="EMBL" id="THH30189.1"/>
    </source>
</evidence>
<evidence type="ECO:0000259" key="8">
    <source>
        <dbReference type="Pfam" id="PF01180"/>
    </source>
</evidence>
<organism evidence="9 10">
    <name type="scientific">Antrodiella citrinella</name>
    <dbReference type="NCBI Taxonomy" id="2447956"/>
    <lineage>
        <taxon>Eukaryota</taxon>
        <taxon>Fungi</taxon>
        <taxon>Dikarya</taxon>
        <taxon>Basidiomycota</taxon>
        <taxon>Agaricomycotina</taxon>
        <taxon>Agaricomycetes</taxon>
        <taxon>Polyporales</taxon>
        <taxon>Steccherinaceae</taxon>
        <taxon>Antrodiella</taxon>
    </lineage>
</organism>
<evidence type="ECO:0000256" key="6">
    <source>
        <dbReference type="ARBA" id="ARBA00023002"/>
    </source>
</evidence>
<evidence type="ECO:0000256" key="5">
    <source>
        <dbReference type="ARBA" id="ARBA00022975"/>
    </source>
</evidence>
<dbReference type="InterPro" id="IPR050074">
    <property type="entry name" value="DHO_dehydrogenase"/>
</dbReference>
<dbReference type="GO" id="GO:0004152">
    <property type="term" value="F:dihydroorotate dehydrogenase activity"/>
    <property type="evidence" value="ECO:0007669"/>
    <property type="project" value="TreeGrafter"/>
</dbReference>
<comment type="cofactor">
    <cofactor evidence="1">
        <name>FMN</name>
        <dbReference type="ChEBI" id="CHEBI:58210"/>
    </cofactor>
</comment>
<keyword evidence="3" id="KW-0285">Flavoprotein</keyword>
<dbReference type="Gene3D" id="2.30.26.10">
    <property type="entry name" value="Dihydroorotate Dehydrogenase A, chain A, domain 2"/>
    <property type="match status" value="1"/>
</dbReference>
<dbReference type="PANTHER" id="PTHR48109">
    <property type="entry name" value="DIHYDROOROTATE DEHYDROGENASE (QUINONE), MITOCHONDRIAL-RELATED"/>
    <property type="match status" value="1"/>
</dbReference>
<dbReference type="GO" id="GO:0044205">
    <property type="term" value="P:'de novo' UMP biosynthetic process"/>
    <property type="evidence" value="ECO:0007669"/>
    <property type="project" value="UniProtKB-UniPathway"/>
</dbReference>
<keyword evidence="10" id="KW-1185">Reference proteome</keyword>
<evidence type="ECO:0000256" key="7">
    <source>
        <dbReference type="ARBA" id="ARBA00031623"/>
    </source>
</evidence>
<comment type="caution">
    <text evidence="9">The sequence shown here is derived from an EMBL/GenBank/DDBJ whole genome shotgun (WGS) entry which is preliminary data.</text>
</comment>
<dbReference type="EMBL" id="SGPM01000091">
    <property type="protein sequence ID" value="THH30189.1"/>
    <property type="molecule type" value="Genomic_DNA"/>
</dbReference>
<gene>
    <name evidence="9" type="ORF">EUX98_g4027</name>
</gene>
<dbReference type="InterPro" id="IPR013785">
    <property type="entry name" value="Aldolase_TIM"/>
</dbReference>
<dbReference type="OrthoDB" id="14784at2759"/>
<dbReference type="InterPro" id="IPR023359">
    <property type="entry name" value="Dihydro_DH_chainA_dom2"/>
</dbReference>
<dbReference type="SUPFAM" id="SSF51395">
    <property type="entry name" value="FMN-linked oxidoreductases"/>
    <property type="match status" value="1"/>
</dbReference>
<accession>A0A4S4MV71</accession>
<proteinExistence type="predicted"/>
<comment type="pathway">
    <text evidence="2">Pyrimidine metabolism; UMP biosynthesis via de novo pathway.</text>
</comment>
<dbReference type="GO" id="GO:0006207">
    <property type="term" value="P:'de novo' pyrimidine nucleobase biosynthetic process"/>
    <property type="evidence" value="ECO:0007669"/>
    <property type="project" value="InterPro"/>
</dbReference>
<dbReference type="InterPro" id="IPR005720">
    <property type="entry name" value="Dihydroorotate_DH_cat"/>
</dbReference>
<dbReference type="PROSITE" id="PS00912">
    <property type="entry name" value="DHODEHASE_2"/>
    <property type="match status" value="1"/>
</dbReference>